<dbReference type="EC" id="1.7.-.-" evidence="2"/>
<proteinExistence type="predicted"/>
<accession>A0A485M0X3</accession>
<reference evidence="2" key="1">
    <citation type="submission" date="2019-03" db="EMBL/GenBank/DDBJ databases">
        <authorList>
            <person name="Hao L."/>
        </authorList>
    </citation>
    <scope>NUCLEOTIDE SEQUENCE</scope>
</reference>
<dbReference type="EMBL" id="CAADRN010000199">
    <property type="protein sequence ID" value="VFU14947.1"/>
    <property type="molecule type" value="Genomic_DNA"/>
</dbReference>
<dbReference type="GO" id="GO:0016491">
    <property type="term" value="F:oxidoreductase activity"/>
    <property type="evidence" value="ECO:0007669"/>
    <property type="project" value="UniProtKB-KW"/>
</dbReference>
<evidence type="ECO:0000259" key="1">
    <source>
        <dbReference type="Pfam" id="PF02525"/>
    </source>
</evidence>
<organism evidence="2">
    <name type="scientific">anaerobic digester metagenome</name>
    <dbReference type="NCBI Taxonomy" id="1263854"/>
    <lineage>
        <taxon>unclassified sequences</taxon>
        <taxon>metagenomes</taxon>
        <taxon>ecological metagenomes</taxon>
    </lineage>
</organism>
<dbReference type="InterPro" id="IPR029039">
    <property type="entry name" value="Flavoprotein-like_sf"/>
</dbReference>
<sequence length="77" mass="8470">MCKAEKLLYITTRGGEFSHGFAKEFEMGVPYIKAICALYGMKNVISICAEGLDMVENDAAEIVNNAMEEAVEIAKTF</sequence>
<dbReference type="AlphaFoldDB" id="A0A485M0X3"/>
<name>A0A485M0X3_9ZZZZ</name>
<dbReference type="Pfam" id="PF02525">
    <property type="entry name" value="Flavodoxin_2"/>
    <property type="match status" value="1"/>
</dbReference>
<dbReference type="SUPFAM" id="SSF52218">
    <property type="entry name" value="Flavoproteins"/>
    <property type="match status" value="1"/>
</dbReference>
<feature type="domain" description="Flavodoxin-like fold" evidence="1">
    <location>
        <begin position="5"/>
        <end position="72"/>
    </location>
</feature>
<keyword evidence="2" id="KW-0560">Oxidoreductase</keyword>
<dbReference type="InterPro" id="IPR003680">
    <property type="entry name" value="Flavodoxin_fold"/>
</dbReference>
<protein>
    <submittedName>
        <fullName evidence="2">NADH:dichloroindophenol oxidoreductase (2-methylhydroquinone resistance)</fullName>
        <ecNumber evidence="2">1.7.-.-</ecNumber>
    </submittedName>
</protein>
<dbReference type="Gene3D" id="3.40.50.360">
    <property type="match status" value="1"/>
</dbReference>
<gene>
    <name evidence="2" type="ORF">SCFA_2780007</name>
</gene>
<evidence type="ECO:0000313" key="2">
    <source>
        <dbReference type="EMBL" id="VFU14947.1"/>
    </source>
</evidence>